<dbReference type="EMBL" id="JAUTXU010000101">
    <property type="protein sequence ID" value="KAK3708415.1"/>
    <property type="molecule type" value="Genomic_DNA"/>
</dbReference>
<gene>
    <name evidence="1" type="ORF">LTR37_011511</name>
</gene>
<evidence type="ECO:0000313" key="1">
    <source>
        <dbReference type="EMBL" id="KAK3708415.1"/>
    </source>
</evidence>
<reference evidence="1" key="1">
    <citation type="submission" date="2023-07" db="EMBL/GenBank/DDBJ databases">
        <title>Black Yeasts Isolated from many extreme environments.</title>
        <authorList>
            <person name="Coleine C."/>
            <person name="Stajich J.E."/>
            <person name="Selbmann L."/>
        </authorList>
    </citation>
    <scope>NUCLEOTIDE SEQUENCE</scope>
    <source>
        <strain evidence="1">CCFEE 5714</strain>
    </source>
</reference>
<sequence length="178" mass="20310">MQVTTNYGEYFVAKCDNKPLIQQGYGSSATTEQQSKTEKTMATSVTQTKSQLHELKAWLKEPLIGEGKYLLRDWNDVESLEYDDTLLREALLFATDEKSRRYSAVMQAKAKCEFLGIKTDPVLHRMSVGQEPCKEEVGQMSTDVLKGTLLQFGAELDQMRTEIDELISWQMRGKKRVT</sequence>
<name>A0ACC3N1X8_9PEZI</name>
<evidence type="ECO:0000313" key="2">
    <source>
        <dbReference type="Proteomes" id="UP001281147"/>
    </source>
</evidence>
<proteinExistence type="predicted"/>
<organism evidence="1 2">
    <name type="scientific">Vermiconidia calcicola</name>
    <dbReference type="NCBI Taxonomy" id="1690605"/>
    <lineage>
        <taxon>Eukaryota</taxon>
        <taxon>Fungi</taxon>
        <taxon>Dikarya</taxon>
        <taxon>Ascomycota</taxon>
        <taxon>Pezizomycotina</taxon>
        <taxon>Dothideomycetes</taxon>
        <taxon>Dothideomycetidae</taxon>
        <taxon>Mycosphaerellales</taxon>
        <taxon>Extremaceae</taxon>
        <taxon>Vermiconidia</taxon>
    </lineage>
</organism>
<protein>
    <submittedName>
        <fullName evidence="1">Uncharacterized protein</fullName>
    </submittedName>
</protein>
<accession>A0ACC3N1X8</accession>
<comment type="caution">
    <text evidence="1">The sequence shown here is derived from an EMBL/GenBank/DDBJ whole genome shotgun (WGS) entry which is preliminary data.</text>
</comment>
<keyword evidence="2" id="KW-1185">Reference proteome</keyword>
<dbReference type="Proteomes" id="UP001281147">
    <property type="component" value="Unassembled WGS sequence"/>
</dbReference>